<evidence type="ECO:0000256" key="1">
    <source>
        <dbReference type="ARBA" id="ARBA00023015"/>
    </source>
</evidence>
<dbReference type="CDD" id="cd00090">
    <property type="entry name" value="HTH_ARSR"/>
    <property type="match status" value="1"/>
</dbReference>
<dbReference type="PROSITE" id="PS51118">
    <property type="entry name" value="HTH_HXLR"/>
    <property type="match status" value="1"/>
</dbReference>
<dbReference type="PANTHER" id="PTHR33204">
    <property type="entry name" value="TRANSCRIPTIONAL REGULATOR, MARR FAMILY"/>
    <property type="match status" value="1"/>
</dbReference>
<evidence type="ECO:0000259" key="4">
    <source>
        <dbReference type="PROSITE" id="PS51118"/>
    </source>
</evidence>
<sequence>MEKNMSIQGCPFFTVQKLLAGKWALLIMYFLGEETLRFNELQRKLDNLTHATLAKQLKALELSGLIIRKEYAQIPPKVEYSLSELGQKLQPSLNSLFEWGGEYLKYTSGK</sequence>
<dbReference type="EMBL" id="RXHU01000024">
    <property type="protein sequence ID" value="RTE10012.1"/>
    <property type="molecule type" value="Genomic_DNA"/>
</dbReference>
<protein>
    <submittedName>
        <fullName evidence="5">Transcriptional regulator</fullName>
    </submittedName>
</protein>
<proteinExistence type="predicted"/>
<evidence type="ECO:0000256" key="2">
    <source>
        <dbReference type="ARBA" id="ARBA00023125"/>
    </source>
</evidence>
<gene>
    <name evidence="5" type="ORF">EJQ19_09745</name>
</gene>
<keyword evidence="3" id="KW-0804">Transcription</keyword>
<keyword evidence="6" id="KW-1185">Reference proteome</keyword>
<dbReference type="Proteomes" id="UP000276128">
    <property type="component" value="Unassembled WGS sequence"/>
</dbReference>
<dbReference type="AlphaFoldDB" id="A0A3S0AQE9"/>
<dbReference type="InterPro" id="IPR036388">
    <property type="entry name" value="WH-like_DNA-bd_sf"/>
</dbReference>
<dbReference type="SUPFAM" id="SSF46785">
    <property type="entry name" value="Winged helix' DNA-binding domain"/>
    <property type="match status" value="1"/>
</dbReference>
<dbReference type="InterPro" id="IPR036390">
    <property type="entry name" value="WH_DNA-bd_sf"/>
</dbReference>
<dbReference type="InterPro" id="IPR011991">
    <property type="entry name" value="ArsR-like_HTH"/>
</dbReference>
<dbReference type="InterPro" id="IPR002577">
    <property type="entry name" value="HTH_HxlR"/>
</dbReference>
<dbReference type="GO" id="GO:0003677">
    <property type="term" value="F:DNA binding"/>
    <property type="evidence" value="ECO:0007669"/>
    <property type="project" value="UniProtKB-KW"/>
</dbReference>
<evidence type="ECO:0000256" key="3">
    <source>
        <dbReference type="ARBA" id="ARBA00023163"/>
    </source>
</evidence>
<name>A0A3S0AQE9_9BACL</name>
<keyword evidence="1" id="KW-0805">Transcription regulation</keyword>
<dbReference type="PANTHER" id="PTHR33204:SF29">
    <property type="entry name" value="TRANSCRIPTIONAL REGULATOR"/>
    <property type="match status" value="1"/>
</dbReference>
<dbReference type="Pfam" id="PF01638">
    <property type="entry name" value="HxlR"/>
    <property type="match status" value="1"/>
</dbReference>
<dbReference type="OrthoDB" id="9791143at2"/>
<reference evidence="5 6" key="1">
    <citation type="submission" date="2018-12" db="EMBL/GenBank/DDBJ databases">
        <title>Bacillus ochoae sp. nov., Paenibacillus whitsoniae sp. nov., Paenibacillus spiritus sp. nov. Isolated from the Mars Exploration Rover during spacecraft assembly.</title>
        <authorList>
            <person name="Seuylemezian A."/>
            <person name="Vaishampayan P."/>
        </authorList>
    </citation>
    <scope>NUCLEOTIDE SEQUENCE [LARGE SCALE GENOMIC DNA]</scope>
    <source>
        <strain evidence="5 6">MER 54</strain>
    </source>
</reference>
<accession>A0A3S0AQE9</accession>
<dbReference type="Gene3D" id="1.10.10.10">
    <property type="entry name" value="Winged helix-like DNA-binding domain superfamily/Winged helix DNA-binding domain"/>
    <property type="match status" value="1"/>
</dbReference>
<keyword evidence="2" id="KW-0238">DNA-binding</keyword>
<evidence type="ECO:0000313" key="5">
    <source>
        <dbReference type="EMBL" id="RTE10012.1"/>
    </source>
</evidence>
<organism evidence="5 6">
    <name type="scientific">Paenibacillus whitsoniae</name>
    <dbReference type="NCBI Taxonomy" id="2496558"/>
    <lineage>
        <taxon>Bacteria</taxon>
        <taxon>Bacillati</taxon>
        <taxon>Bacillota</taxon>
        <taxon>Bacilli</taxon>
        <taxon>Bacillales</taxon>
        <taxon>Paenibacillaceae</taxon>
        <taxon>Paenibacillus</taxon>
    </lineage>
</organism>
<feature type="domain" description="HTH hxlR-type" evidence="4">
    <location>
        <begin position="10"/>
        <end position="108"/>
    </location>
</feature>
<evidence type="ECO:0000313" key="6">
    <source>
        <dbReference type="Proteomes" id="UP000276128"/>
    </source>
</evidence>
<comment type="caution">
    <text evidence="5">The sequence shown here is derived from an EMBL/GenBank/DDBJ whole genome shotgun (WGS) entry which is preliminary data.</text>
</comment>